<evidence type="ECO:0000313" key="5">
    <source>
        <dbReference type="Proteomes" id="UP000323521"/>
    </source>
</evidence>
<dbReference type="GO" id="GO:0003677">
    <property type="term" value="F:DNA binding"/>
    <property type="evidence" value="ECO:0007669"/>
    <property type="project" value="UniProtKB-UniRule"/>
</dbReference>
<reference evidence="4 5" key="1">
    <citation type="submission" date="2016-10" db="EMBL/GenBank/DDBJ databases">
        <title>Complete Genome Sequence of Peptococcaceae strain DCMF.</title>
        <authorList>
            <person name="Edwards R.J."/>
            <person name="Holland S.I."/>
            <person name="Deshpande N.P."/>
            <person name="Wong Y.K."/>
            <person name="Ertan H."/>
            <person name="Manefield M."/>
            <person name="Russell T.L."/>
            <person name="Lee M.J."/>
        </authorList>
    </citation>
    <scope>NUCLEOTIDE SEQUENCE [LARGE SCALE GENOMIC DNA]</scope>
    <source>
        <strain evidence="4 5">DCMF</strain>
    </source>
</reference>
<evidence type="ECO:0000313" key="4">
    <source>
        <dbReference type="EMBL" id="ATW26103.1"/>
    </source>
</evidence>
<dbReference type="SUPFAM" id="SSF48498">
    <property type="entry name" value="Tetracyclin repressor-like, C-terminal domain"/>
    <property type="match status" value="1"/>
</dbReference>
<dbReference type="AlphaFoldDB" id="A0A3G1KUB6"/>
<proteinExistence type="predicted"/>
<feature type="DNA-binding region" description="H-T-H motif" evidence="2">
    <location>
        <begin position="29"/>
        <end position="48"/>
    </location>
</feature>
<dbReference type="RefSeq" id="WP_148135378.1">
    <property type="nucleotide sequence ID" value="NZ_CP017634.1"/>
</dbReference>
<dbReference type="InterPro" id="IPR001647">
    <property type="entry name" value="HTH_TetR"/>
</dbReference>
<dbReference type="InterPro" id="IPR036271">
    <property type="entry name" value="Tet_transcr_reg_TetR-rel_C_sf"/>
</dbReference>
<evidence type="ECO:0000256" key="2">
    <source>
        <dbReference type="PROSITE-ProRule" id="PRU00335"/>
    </source>
</evidence>
<dbReference type="Proteomes" id="UP000323521">
    <property type="component" value="Chromosome"/>
</dbReference>
<dbReference type="Gene3D" id="1.10.357.10">
    <property type="entry name" value="Tetracycline Repressor, domain 2"/>
    <property type="match status" value="1"/>
</dbReference>
<keyword evidence="1 2" id="KW-0238">DNA-binding</keyword>
<keyword evidence="5" id="KW-1185">Reference proteome</keyword>
<dbReference type="EMBL" id="CP017634">
    <property type="protein sequence ID" value="ATW26103.1"/>
    <property type="molecule type" value="Genomic_DNA"/>
</dbReference>
<dbReference type="PRINTS" id="PR00455">
    <property type="entry name" value="HTHTETR"/>
</dbReference>
<dbReference type="InterPro" id="IPR009057">
    <property type="entry name" value="Homeodomain-like_sf"/>
</dbReference>
<sequence>MGSHLLPRKEGIILTVVDIINELGIQGLSTREIARRQGISDGALFKHYKTKNDILLAVLDYFAQYDSDILQSIEVLELKPKEAITYFVNAFAEYYENYPAITAIDQAYDVLFCDPALAVKVKNIYTDRTDFIQKTIEQGQKVGQICPDVDSDHLTHIVAGSFRSVCLSWRLNNYAFPLKEKILLTLKVILDAFTPSVRQQ</sequence>
<dbReference type="Gene3D" id="1.10.10.60">
    <property type="entry name" value="Homeodomain-like"/>
    <property type="match status" value="1"/>
</dbReference>
<dbReference type="SUPFAM" id="SSF46689">
    <property type="entry name" value="Homeodomain-like"/>
    <property type="match status" value="1"/>
</dbReference>
<dbReference type="PROSITE" id="PS50977">
    <property type="entry name" value="HTH_TETR_2"/>
    <property type="match status" value="1"/>
</dbReference>
<organism evidence="4 5">
    <name type="scientific">Formimonas warabiya</name>
    <dbReference type="NCBI Taxonomy" id="1761012"/>
    <lineage>
        <taxon>Bacteria</taxon>
        <taxon>Bacillati</taxon>
        <taxon>Bacillota</taxon>
        <taxon>Clostridia</taxon>
        <taxon>Eubacteriales</taxon>
        <taxon>Peptococcaceae</taxon>
        <taxon>Candidatus Formimonas</taxon>
    </lineage>
</organism>
<dbReference type="OrthoDB" id="13453at2"/>
<dbReference type="PANTHER" id="PTHR43479">
    <property type="entry name" value="ACREF/ENVCD OPERON REPRESSOR-RELATED"/>
    <property type="match status" value="1"/>
</dbReference>
<dbReference type="KEGG" id="fwa:DCMF_16165"/>
<name>A0A3G1KUB6_FORW1</name>
<dbReference type="PANTHER" id="PTHR43479:SF11">
    <property type="entry name" value="ACREF_ENVCD OPERON REPRESSOR-RELATED"/>
    <property type="match status" value="1"/>
</dbReference>
<dbReference type="Pfam" id="PF00440">
    <property type="entry name" value="TetR_N"/>
    <property type="match status" value="1"/>
</dbReference>
<evidence type="ECO:0000256" key="1">
    <source>
        <dbReference type="ARBA" id="ARBA00023125"/>
    </source>
</evidence>
<accession>A0A3G1KUB6</accession>
<dbReference type="InterPro" id="IPR050624">
    <property type="entry name" value="HTH-type_Tx_Regulator"/>
</dbReference>
<protein>
    <recommendedName>
        <fullName evidence="3">HTH tetR-type domain-containing protein</fullName>
    </recommendedName>
</protein>
<feature type="domain" description="HTH tetR-type" evidence="3">
    <location>
        <begin position="6"/>
        <end position="66"/>
    </location>
</feature>
<evidence type="ECO:0000259" key="3">
    <source>
        <dbReference type="PROSITE" id="PS50977"/>
    </source>
</evidence>
<gene>
    <name evidence="4" type="ORF">DCMF_16165</name>
</gene>